<comment type="caution">
    <text evidence="7">The sequence shown here is derived from an EMBL/GenBank/DDBJ whole genome shotgun (WGS) entry which is preliminary data.</text>
</comment>
<organism evidence="7 8">
    <name type="scientific">Kingdonia uniflora</name>
    <dbReference type="NCBI Taxonomy" id="39325"/>
    <lineage>
        <taxon>Eukaryota</taxon>
        <taxon>Viridiplantae</taxon>
        <taxon>Streptophyta</taxon>
        <taxon>Embryophyta</taxon>
        <taxon>Tracheophyta</taxon>
        <taxon>Spermatophyta</taxon>
        <taxon>Magnoliopsida</taxon>
        <taxon>Ranunculales</taxon>
        <taxon>Circaeasteraceae</taxon>
        <taxon>Kingdonia</taxon>
    </lineage>
</organism>
<dbReference type="PANTHER" id="PTHR43521:SF1">
    <property type="entry name" value="ALPHA-AMINOADIPIC SEMIALDEHYDE DEHYDROGENASE"/>
    <property type="match status" value="1"/>
</dbReference>
<dbReference type="InterPro" id="IPR029510">
    <property type="entry name" value="Ald_DH_CS_GLU"/>
</dbReference>
<evidence type="ECO:0000256" key="4">
    <source>
        <dbReference type="ARBA" id="ARBA00024226"/>
    </source>
</evidence>
<dbReference type="Gene3D" id="3.40.605.10">
    <property type="entry name" value="Aldehyde Dehydrogenase, Chain A, domain 1"/>
    <property type="match status" value="1"/>
</dbReference>
<dbReference type="EC" id="1.2.1.3" evidence="4"/>
<evidence type="ECO:0000256" key="3">
    <source>
        <dbReference type="ARBA" id="ARBA00023027"/>
    </source>
</evidence>
<evidence type="ECO:0000256" key="2">
    <source>
        <dbReference type="ARBA" id="ARBA00023002"/>
    </source>
</evidence>
<dbReference type="GO" id="GO:0004029">
    <property type="term" value="F:aldehyde dehydrogenase (NAD+) activity"/>
    <property type="evidence" value="ECO:0007669"/>
    <property type="project" value="UniProtKB-EC"/>
</dbReference>
<keyword evidence="8" id="KW-1185">Reference proteome</keyword>
<proteinExistence type="inferred from homology"/>
<dbReference type="PANTHER" id="PTHR43521">
    <property type="entry name" value="ALPHA-AMINOADIPIC SEMIALDEHYDE DEHYDROGENASE"/>
    <property type="match status" value="1"/>
</dbReference>
<dbReference type="EMBL" id="JACGCM010002358">
    <property type="protein sequence ID" value="KAF6140620.1"/>
    <property type="molecule type" value="Genomic_DNA"/>
</dbReference>
<feature type="region of interest" description="Disordered" evidence="6">
    <location>
        <begin position="76"/>
        <end position="98"/>
    </location>
</feature>
<dbReference type="InterPro" id="IPR044638">
    <property type="entry name" value="ALDH7A1-like"/>
</dbReference>
<dbReference type="InterPro" id="IPR016162">
    <property type="entry name" value="Ald_DH_N"/>
</dbReference>
<reference evidence="7 8" key="1">
    <citation type="journal article" date="2020" name="IScience">
        <title>Genome Sequencing of the Endangered Kingdonia uniflora (Circaeasteraceae, Ranunculales) Reveals Potential Mechanisms of Evolutionary Specialization.</title>
        <authorList>
            <person name="Sun Y."/>
            <person name="Deng T."/>
            <person name="Zhang A."/>
            <person name="Moore M.J."/>
            <person name="Landis J.B."/>
            <person name="Lin N."/>
            <person name="Zhang H."/>
            <person name="Zhang X."/>
            <person name="Huang J."/>
            <person name="Zhang X."/>
            <person name="Sun H."/>
            <person name="Wang H."/>
        </authorList>
    </citation>
    <scope>NUCLEOTIDE SEQUENCE [LARGE SCALE GENOMIC DNA]</scope>
    <source>
        <strain evidence="7">TB1705</strain>
        <tissue evidence="7">Leaf</tissue>
    </source>
</reference>
<protein>
    <recommendedName>
        <fullName evidence="4">aldehyde dehydrogenase (NAD(+))</fullName>
        <ecNumber evidence="4">1.2.1.3</ecNumber>
    </recommendedName>
</protein>
<sequence length="98" mass="10474">MVQQTVNERFGKCLLELSGNNTIIIMDDADIKLVVHSVSLLLLVLLDSTTQHVVGWPCDSDCGIANVNIPSSGAEIDDTFGGEKATGGGRQARSDSWK</sequence>
<gene>
    <name evidence="7" type="ORF">GIB67_013913</name>
</gene>
<dbReference type="Proteomes" id="UP000541444">
    <property type="component" value="Unassembled WGS sequence"/>
</dbReference>
<evidence type="ECO:0000256" key="6">
    <source>
        <dbReference type="SAM" id="MobiDB-lite"/>
    </source>
</evidence>
<comment type="similarity">
    <text evidence="1">Belongs to the aldehyde dehydrogenase family.</text>
</comment>
<feature type="active site" evidence="5">
    <location>
        <position position="16"/>
    </location>
</feature>
<evidence type="ECO:0000313" key="8">
    <source>
        <dbReference type="Proteomes" id="UP000541444"/>
    </source>
</evidence>
<name>A0A7J7LDK7_9MAGN</name>
<dbReference type="PROSITE" id="PS00687">
    <property type="entry name" value="ALDEHYDE_DEHYDR_GLU"/>
    <property type="match status" value="1"/>
</dbReference>
<dbReference type="OrthoDB" id="1751276at2759"/>
<dbReference type="InterPro" id="IPR016161">
    <property type="entry name" value="Ald_DH/histidinol_DH"/>
</dbReference>
<accession>A0A7J7LDK7</accession>
<dbReference type="AlphaFoldDB" id="A0A7J7LDK7"/>
<dbReference type="SUPFAM" id="SSF53720">
    <property type="entry name" value="ALDH-like"/>
    <property type="match status" value="1"/>
</dbReference>
<keyword evidence="2" id="KW-0560">Oxidoreductase</keyword>
<evidence type="ECO:0000256" key="1">
    <source>
        <dbReference type="ARBA" id="ARBA00009986"/>
    </source>
</evidence>
<keyword evidence="3" id="KW-0520">NAD</keyword>
<evidence type="ECO:0000313" key="7">
    <source>
        <dbReference type="EMBL" id="KAF6140620.1"/>
    </source>
</evidence>
<evidence type="ECO:0000256" key="5">
    <source>
        <dbReference type="PROSITE-ProRule" id="PRU10007"/>
    </source>
</evidence>